<dbReference type="Gene3D" id="2.120.10.10">
    <property type="match status" value="1"/>
</dbReference>
<dbReference type="PATRIC" id="fig|320787.5.peg.3876"/>
<dbReference type="KEGG" id="camu:CA2015_3540"/>
<reference evidence="1 2" key="1">
    <citation type="submission" date="2015-07" db="EMBL/GenBank/DDBJ databases">
        <authorList>
            <person name="Kim K.M."/>
        </authorList>
    </citation>
    <scope>NUCLEOTIDE SEQUENCE [LARGE SCALE GENOMIC DNA]</scope>
    <source>
        <strain evidence="1 2">KCTC 12363</strain>
    </source>
</reference>
<dbReference type="CDD" id="cd15482">
    <property type="entry name" value="Sialidase_non-viral"/>
    <property type="match status" value="1"/>
</dbReference>
<dbReference type="AlphaFoldDB" id="A0A0H4PIN4"/>
<organism evidence="1 2">
    <name type="scientific">Cyclobacterium amurskyense</name>
    <dbReference type="NCBI Taxonomy" id="320787"/>
    <lineage>
        <taxon>Bacteria</taxon>
        <taxon>Pseudomonadati</taxon>
        <taxon>Bacteroidota</taxon>
        <taxon>Cytophagia</taxon>
        <taxon>Cytophagales</taxon>
        <taxon>Cyclobacteriaceae</taxon>
        <taxon>Cyclobacterium</taxon>
    </lineage>
</organism>
<evidence type="ECO:0000313" key="1">
    <source>
        <dbReference type="EMBL" id="AKP52920.1"/>
    </source>
</evidence>
<dbReference type="RefSeq" id="WP_048643089.1">
    <property type="nucleotide sequence ID" value="NZ_CP012040.1"/>
</dbReference>
<name>A0A0H4PIN4_9BACT</name>
<gene>
    <name evidence="1" type="ORF">CA2015_3540</name>
</gene>
<protein>
    <submittedName>
        <fullName evidence="1">Sialidase</fullName>
    </submittedName>
</protein>
<accession>A0A0H4PIN4</accession>
<dbReference type="SUPFAM" id="SSF50939">
    <property type="entry name" value="Sialidases"/>
    <property type="match status" value="1"/>
</dbReference>
<sequence length="434" mass="49416">MIRRRQFLKSSVSKGISLMVIPGLGGLNFQTFRNKRKLKYQLKHDIPTKLYDGKNCWVHPRAGIIPGAGKKGKPKVLFTMNTHDISGSDVFKGMYGFHTDDLGKSYSEPKALPPLNPRFETIEGKEHPVAASDFWPAFHSSSRKLLGIGHTVVYTPEWKVMVPRPRHTSYAVYDEKKDKWGNWKKLQMPGGERFYFAGAGSVQRYDESDGSILLPIYFNPHPNGSKRSDRIAVLRCSFDGENLNYQSHGQEISIEDNSRGLQEPSLTKFKGKYYLTMRNDHNGYVCKSQDGLNFEPIVSWKFDDGTNLGNYNTQQHWVTHSEGLFLVYTRKGADNDHVFRHRAPLFMAQVDPEKLCVIRDSERVIVEERGARLGNFGVTNVSPNETWVTVAEWMQFSGKIKTPGSNLGVENYGSDGSVWVAKIHWNQPNQYFKT</sequence>
<dbReference type="STRING" id="320787.CA2015_3540"/>
<keyword evidence="2" id="KW-1185">Reference proteome</keyword>
<evidence type="ECO:0000313" key="2">
    <source>
        <dbReference type="Proteomes" id="UP000036520"/>
    </source>
</evidence>
<dbReference type="Proteomes" id="UP000036520">
    <property type="component" value="Chromosome"/>
</dbReference>
<dbReference type="InterPro" id="IPR036278">
    <property type="entry name" value="Sialidase_sf"/>
</dbReference>
<dbReference type="OrthoDB" id="833750at2"/>
<dbReference type="EMBL" id="CP012040">
    <property type="protein sequence ID" value="AKP52920.1"/>
    <property type="molecule type" value="Genomic_DNA"/>
</dbReference>
<proteinExistence type="predicted"/>